<gene>
    <name evidence="2" type="ORF">chiPu_0016368</name>
</gene>
<dbReference type="EMBL" id="BEZZ01001071">
    <property type="protein sequence ID" value="GCC37860.1"/>
    <property type="molecule type" value="Genomic_DNA"/>
</dbReference>
<dbReference type="SUPFAM" id="SSF47986">
    <property type="entry name" value="DEATH domain"/>
    <property type="match status" value="1"/>
</dbReference>
<dbReference type="Pfam" id="PF00531">
    <property type="entry name" value="Death"/>
    <property type="match status" value="1"/>
</dbReference>
<dbReference type="STRING" id="137246.A0A401T5G7"/>
<evidence type="ECO:0000259" key="1">
    <source>
        <dbReference type="PROSITE" id="PS50017"/>
    </source>
</evidence>
<dbReference type="GO" id="GO:0045089">
    <property type="term" value="P:positive regulation of innate immune response"/>
    <property type="evidence" value="ECO:0007669"/>
    <property type="project" value="TreeGrafter"/>
</dbReference>
<proteinExistence type="predicted"/>
<dbReference type="PROSITE" id="PS50017">
    <property type="entry name" value="DEATH_DOMAIN"/>
    <property type="match status" value="1"/>
</dbReference>
<reference evidence="2 3" key="1">
    <citation type="journal article" date="2018" name="Nat. Ecol. Evol.">
        <title>Shark genomes provide insights into elasmobranch evolution and the origin of vertebrates.</title>
        <authorList>
            <person name="Hara Y"/>
            <person name="Yamaguchi K"/>
            <person name="Onimaru K"/>
            <person name="Kadota M"/>
            <person name="Koyanagi M"/>
            <person name="Keeley SD"/>
            <person name="Tatsumi K"/>
            <person name="Tanaka K"/>
            <person name="Motone F"/>
            <person name="Kageyama Y"/>
            <person name="Nozu R"/>
            <person name="Adachi N"/>
            <person name="Nishimura O"/>
            <person name="Nakagawa R"/>
            <person name="Tanegashima C"/>
            <person name="Kiyatake I"/>
            <person name="Matsumoto R"/>
            <person name="Murakumo K"/>
            <person name="Nishida K"/>
            <person name="Terakita A"/>
            <person name="Kuratani S"/>
            <person name="Sato K"/>
            <person name="Hyodo S Kuraku.S."/>
        </authorList>
    </citation>
    <scope>NUCLEOTIDE SEQUENCE [LARGE SCALE GENOMIC DNA]</scope>
</reference>
<sequence length="150" mass="17470">MFSFWGDSKTWDQDPKLLGNLNVAFDIICNELGNEWRMFARKLGHKEALLQQIEYKHPRNMREQIQQSLIEWQKREREQATVDKLLSALRSCKLNMVADSVEEEDRFCEGAVDRKGRGMRKMLGGTYHQVAGLFLSGVVMPKKSDFMKTK</sequence>
<evidence type="ECO:0000313" key="2">
    <source>
        <dbReference type="EMBL" id="GCC37860.1"/>
    </source>
</evidence>
<name>A0A401T5G7_CHIPU</name>
<dbReference type="AlphaFoldDB" id="A0A401T5G7"/>
<dbReference type="Proteomes" id="UP000287033">
    <property type="component" value="Unassembled WGS sequence"/>
</dbReference>
<organism evidence="2 3">
    <name type="scientific">Chiloscyllium punctatum</name>
    <name type="common">Brownbanded bambooshark</name>
    <name type="synonym">Hemiscyllium punctatum</name>
    <dbReference type="NCBI Taxonomy" id="137246"/>
    <lineage>
        <taxon>Eukaryota</taxon>
        <taxon>Metazoa</taxon>
        <taxon>Chordata</taxon>
        <taxon>Craniata</taxon>
        <taxon>Vertebrata</taxon>
        <taxon>Chondrichthyes</taxon>
        <taxon>Elasmobranchii</taxon>
        <taxon>Galeomorphii</taxon>
        <taxon>Galeoidea</taxon>
        <taxon>Orectolobiformes</taxon>
        <taxon>Hemiscylliidae</taxon>
        <taxon>Chiloscyllium</taxon>
    </lineage>
</organism>
<dbReference type="Gene3D" id="1.10.533.10">
    <property type="entry name" value="Death Domain, Fas"/>
    <property type="match status" value="1"/>
</dbReference>
<dbReference type="GO" id="GO:0031265">
    <property type="term" value="C:CD95 death-inducing signaling complex"/>
    <property type="evidence" value="ECO:0007669"/>
    <property type="project" value="TreeGrafter"/>
</dbReference>
<dbReference type="PANTHER" id="PTHR15077:SF10">
    <property type="entry name" value="FAS-ASSOCIATED DEATH DOMAIN PROTEIN"/>
    <property type="match status" value="1"/>
</dbReference>
<dbReference type="InterPro" id="IPR011029">
    <property type="entry name" value="DEATH-like_dom_sf"/>
</dbReference>
<evidence type="ECO:0000313" key="3">
    <source>
        <dbReference type="Proteomes" id="UP000287033"/>
    </source>
</evidence>
<comment type="caution">
    <text evidence="2">The sequence shown here is derived from an EMBL/GenBank/DDBJ whole genome shotgun (WGS) entry which is preliminary data.</text>
</comment>
<dbReference type="GO" id="GO:0005123">
    <property type="term" value="F:death receptor binding"/>
    <property type="evidence" value="ECO:0007669"/>
    <property type="project" value="TreeGrafter"/>
</dbReference>
<dbReference type="GO" id="GO:0089720">
    <property type="term" value="F:caspase binding"/>
    <property type="evidence" value="ECO:0007669"/>
    <property type="project" value="TreeGrafter"/>
</dbReference>
<dbReference type="InterPro" id="IPR016729">
    <property type="entry name" value="FADD"/>
</dbReference>
<dbReference type="GO" id="GO:0097191">
    <property type="term" value="P:extrinsic apoptotic signaling pathway"/>
    <property type="evidence" value="ECO:0007669"/>
    <property type="project" value="TreeGrafter"/>
</dbReference>
<keyword evidence="3" id="KW-1185">Reference proteome</keyword>
<dbReference type="InterPro" id="IPR000488">
    <property type="entry name" value="Death_dom"/>
</dbReference>
<protein>
    <recommendedName>
        <fullName evidence="1">Death domain-containing protein</fullName>
    </recommendedName>
</protein>
<dbReference type="PANTHER" id="PTHR15077">
    <property type="entry name" value="FAS-ASSOCIATING DEATH DOMAIN-CONTAINING PROTEIN FADD"/>
    <property type="match status" value="1"/>
</dbReference>
<dbReference type="FunFam" id="1.10.533.10:FF:000059">
    <property type="entry name" value="Fas-associated via death domain"/>
    <property type="match status" value="1"/>
</dbReference>
<accession>A0A401T5G7</accession>
<dbReference type="SMART" id="SM00005">
    <property type="entry name" value="DEATH"/>
    <property type="match status" value="1"/>
</dbReference>
<dbReference type="OrthoDB" id="100767at2759"/>
<feature type="domain" description="Death" evidence="1">
    <location>
        <begin position="21"/>
        <end position="105"/>
    </location>
</feature>